<protein>
    <submittedName>
        <fullName evidence="3">PEP-CTERM sorting domain-containing protein</fullName>
    </submittedName>
</protein>
<keyword evidence="1" id="KW-0732">Signal</keyword>
<organism evidence="3 4">
    <name type="scientific">Duganella flavida</name>
    <dbReference type="NCBI Taxonomy" id="2692175"/>
    <lineage>
        <taxon>Bacteria</taxon>
        <taxon>Pseudomonadati</taxon>
        <taxon>Pseudomonadota</taxon>
        <taxon>Betaproteobacteria</taxon>
        <taxon>Burkholderiales</taxon>
        <taxon>Oxalobacteraceae</taxon>
        <taxon>Telluria group</taxon>
        <taxon>Duganella</taxon>
    </lineage>
</organism>
<dbReference type="RefSeq" id="WP_161009466.1">
    <property type="nucleotide sequence ID" value="NZ_WWCN01000021.1"/>
</dbReference>
<accession>A0A6L8KG08</accession>
<feature type="chain" id="PRO_5027117347" evidence="1">
    <location>
        <begin position="25"/>
        <end position="254"/>
    </location>
</feature>
<sequence length="254" mass="26262">MKIKFALKTAALAAALAFSTASHADIGYESKDFGLVFDNGGSMLHPSGGAQFVETYNVKDSSLAASILAFCIQPTVEQGFGTVYTQQAAVTSLSSLFSDTVGSTTVAHRGDRVQALFEQNYAGLSGNSSSASTARLGFALALWDLVVDDANLSAGQQAFTSGAIAFNTVGGAPIALATAQTMLDNTIGATLTGAYKYTEFTGKIGTGSTAINSQNLLSVSSVPEADTWAMMAVGLGLIGFMNRRKSDKSEKFAA</sequence>
<dbReference type="Proteomes" id="UP000479335">
    <property type="component" value="Unassembled WGS sequence"/>
</dbReference>
<feature type="signal peptide" evidence="1">
    <location>
        <begin position="1"/>
        <end position="24"/>
    </location>
</feature>
<keyword evidence="4" id="KW-1185">Reference proteome</keyword>
<evidence type="ECO:0000313" key="4">
    <source>
        <dbReference type="Proteomes" id="UP000479335"/>
    </source>
</evidence>
<feature type="domain" description="Ice-binding protein C-terminal" evidence="2">
    <location>
        <begin position="221"/>
        <end position="245"/>
    </location>
</feature>
<dbReference type="AlphaFoldDB" id="A0A6L8KG08"/>
<evidence type="ECO:0000259" key="2">
    <source>
        <dbReference type="Pfam" id="PF07589"/>
    </source>
</evidence>
<reference evidence="3 4" key="1">
    <citation type="submission" date="2019-12" db="EMBL/GenBank/DDBJ databases">
        <title>Novel species isolated from a subtropical stream in China.</title>
        <authorList>
            <person name="Lu H."/>
        </authorList>
    </citation>
    <scope>NUCLEOTIDE SEQUENCE [LARGE SCALE GENOMIC DNA]</scope>
    <source>
        <strain evidence="3 4">FT135W</strain>
    </source>
</reference>
<name>A0A6L8KG08_9BURK</name>
<dbReference type="InterPro" id="IPR013424">
    <property type="entry name" value="Ice-binding_C"/>
</dbReference>
<evidence type="ECO:0000256" key="1">
    <source>
        <dbReference type="SAM" id="SignalP"/>
    </source>
</evidence>
<proteinExistence type="predicted"/>
<comment type="caution">
    <text evidence="3">The sequence shown here is derived from an EMBL/GenBank/DDBJ whole genome shotgun (WGS) entry which is preliminary data.</text>
</comment>
<gene>
    <name evidence="3" type="ORF">GTP46_25685</name>
</gene>
<dbReference type="Pfam" id="PF07589">
    <property type="entry name" value="PEP-CTERM"/>
    <property type="match status" value="1"/>
</dbReference>
<dbReference type="EMBL" id="WWCN01000021">
    <property type="protein sequence ID" value="MYM26025.1"/>
    <property type="molecule type" value="Genomic_DNA"/>
</dbReference>
<evidence type="ECO:0000313" key="3">
    <source>
        <dbReference type="EMBL" id="MYM26025.1"/>
    </source>
</evidence>